<keyword evidence="3" id="KW-1185">Reference proteome</keyword>
<dbReference type="STRING" id="1348612.A0A397I880"/>
<dbReference type="AlphaFoldDB" id="A0A397I880"/>
<dbReference type="GO" id="GO:0005737">
    <property type="term" value="C:cytoplasm"/>
    <property type="evidence" value="ECO:0007669"/>
    <property type="project" value="TreeGrafter"/>
</dbReference>
<reference evidence="2 3" key="1">
    <citation type="submission" date="2018-08" db="EMBL/GenBank/DDBJ databases">
        <title>Genome and evolution of the arbuscular mycorrhizal fungus Diversispora epigaea (formerly Glomus versiforme) and its bacterial endosymbionts.</title>
        <authorList>
            <person name="Sun X."/>
            <person name="Fei Z."/>
            <person name="Harrison M."/>
        </authorList>
    </citation>
    <scope>NUCLEOTIDE SEQUENCE [LARGE SCALE GENOMIC DNA]</scope>
    <source>
        <strain evidence="2 3">IT104</strain>
    </source>
</reference>
<dbReference type="PANTHER" id="PTHR11538">
    <property type="entry name" value="PHENYLALANYL-TRNA SYNTHETASE"/>
    <property type="match status" value="1"/>
</dbReference>
<accession>A0A397I880</accession>
<dbReference type="PANTHER" id="PTHR11538:SF26">
    <property type="entry name" value="FERREDOXIN-FOLD ANTICODON-BINDING DOMAIN-CONTAINING PROTEIN 1"/>
    <property type="match status" value="1"/>
</dbReference>
<gene>
    <name evidence="2" type="ORF">Glove_271g55</name>
</gene>
<evidence type="ECO:0000313" key="2">
    <source>
        <dbReference type="EMBL" id="RHZ70478.1"/>
    </source>
</evidence>
<evidence type="ECO:0000259" key="1">
    <source>
        <dbReference type="Pfam" id="PF10354"/>
    </source>
</evidence>
<name>A0A397I880_9GLOM</name>
<protein>
    <recommendedName>
        <fullName evidence="1">25S rRNA (uridine-N(3))-methyltransferase BMT5-like domain-containing protein</fullName>
    </recommendedName>
</protein>
<dbReference type="GO" id="GO:0070475">
    <property type="term" value="P:rRNA base methylation"/>
    <property type="evidence" value="ECO:0007669"/>
    <property type="project" value="InterPro"/>
</dbReference>
<sequence>MPKAKSKLKLSYHEELKLREKILKHVSEIFRRPHGGVSPFSSLSSLWSSSSISRHSSTRTSAPPPPPPPPFKPDQSVLLVGEGNFSFAHTLAENILKTGDSIIATTLDSERILKRKYDDAHEHISALIQKGGKVMYNVDATQLDKCKELKNKRFDKIVFNFPHAGAGIKDQDRNILENQKLVKAFLISCIPFLSSRRHYSDKYDGEIFLSLKSGLPYDNWNIKNIIKSIGNLVIRATNPFIPSQYPGYQHRRTLGFQEGISKGDNEEISDKKAKILLIGKKNDPKKSKKRR</sequence>
<evidence type="ECO:0000313" key="3">
    <source>
        <dbReference type="Proteomes" id="UP000266861"/>
    </source>
</evidence>
<proteinExistence type="predicted"/>
<organism evidence="2 3">
    <name type="scientific">Diversispora epigaea</name>
    <dbReference type="NCBI Taxonomy" id="1348612"/>
    <lineage>
        <taxon>Eukaryota</taxon>
        <taxon>Fungi</taxon>
        <taxon>Fungi incertae sedis</taxon>
        <taxon>Mucoromycota</taxon>
        <taxon>Glomeromycotina</taxon>
        <taxon>Glomeromycetes</taxon>
        <taxon>Diversisporales</taxon>
        <taxon>Diversisporaceae</taxon>
        <taxon>Diversispora</taxon>
    </lineage>
</organism>
<dbReference type="Pfam" id="PF10354">
    <property type="entry name" value="BMT5-like"/>
    <property type="match status" value="1"/>
</dbReference>
<dbReference type="EMBL" id="PQFF01000248">
    <property type="protein sequence ID" value="RHZ70478.1"/>
    <property type="molecule type" value="Genomic_DNA"/>
</dbReference>
<comment type="caution">
    <text evidence="2">The sequence shown here is derived from an EMBL/GenBank/DDBJ whole genome shotgun (WGS) entry which is preliminary data.</text>
</comment>
<dbReference type="InterPro" id="IPR019446">
    <property type="entry name" value="BMT5-like"/>
</dbReference>
<dbReference type="Proteomes" id="UP000266861">
    <property type="component" value="Unassembled WGS sequence"/>
</dbReference>
<dbReference type="GO" id="GO:0070042">
    <property type="term" value="F:rRNA (uridine-N3-)-methyltransferase activity"/>
    <property type="evidence" value="ECO:0007669"/>
    <property type="project" value="InterPro"/>
</dbReference>
<feature type="domain" description="25S rRNA (uridine-N(3))-methyltransferase BMT5-like" evidence="1">
    <location>
        <begin position="78"/>
        <end position="252"/>
    </location>
</feature>
<dbReference type="OrthoDB" id="273345at2759"/>